<name>A0A8S1NYH8_PARPR</name>
<evidence type="ECO:0000256" key="1">
    <source>
        <dbReference type="SAM" id="Phobius"/>
    </source>
</evidence>
<keyword evidence="1" id="KW-0472">Membrane</keyword>
<dbReference type="EMBL" id="CAJJDM010000104">
    <property type="protein sequence ID" value="CAD8096479.1"/>
    <property type="molecule type" value="Genomic_DNA"/>
</dbReference>
<keyword evidence="1" id="KW-1133">Transmembrane helix</keyword>
<dbReference type="Proteomes" id="UP000688137">
    <property type="component" value="Unassembled WGS sequence"/>
</dbReference>
<feature type="transmembrane region" description="Helical" evidence="1">
    <location>
        <begin position="327"/>
        <end position="356"/>
    </location>
</feature>
<feature type="transmembrane region" description="Helical" evidence="1">
    <location>
        <begin position="282"/>
        <end position="307"/>
    </location>
</feature>
<accession>A0A8S1NYH8</accession>
<keyword evidence="1" id="KW-0812">Transmembrane</keyword>
<reference evidence="2" key="1">
    <citation type="submission" date="2021-01" db="EMBL/GenBank/DDBJ databases">
        <authorList>
            <consortium name="Genoscope - CEA"/>
            <person name="William W."/>
        </authorList>
    </citation>
    <scope>NUCLEOTIDE SEQUENCE</scope>
</reference>
<comment type="caution">
    <text evidence="2">The sequence shown here is derived from an EMBL/GenBank/DDBJ whole genome shotgun (WGS) entry which is preliminary data.</text>
</comment>
<dbReference type="AlphaFoldDB" id="A0A8S1NYH8"/>
<feature type="transmembrane region" description="Helical" evidence="1">
    <location>
        <begin position="245"/>
        <end position="262"/>
    </location>
</feature>
<proteinExistence type="predicted"/>
<organism evidence="2 3">
    <name type="scientific">Paramecium primaurelia</name>
    <dbReference type="NCBI Taxonomy" id="5886"/>
    <lineage>
        <taxon>Eukaryota</taxon>
        <taxon>Sar</taxon>
        <taxon>Alveolata</taxon>
        <taxon>Ciliophora</taxon>
        <taxon>Intramacronucleata</taxon>
        <taxon>Oligohymenophorea</taxon>
        <taxon>Peniculida</taxon>
        <taxon>Parameciidae</taxon>
        <taxon>Paramecium</taxon>
    </lineage>
</organism>
<sequence length="460" mass="54910">MKFLLYLFNNVKILNKLLSNEINNLYILMIKQSTIRFLFLMIYFSNFWNTFIAYYYLNLSLYQNVNQIFFYVIMTVLKIICPTLSGFIIDHVQFNLNILFIGQWLTIVSYIYFLANIYYEIDDYIYFAIGFQILGQQLQIIIILTMISKHFNENEIPLQISKFYQFECGAVFTVQENRLKYEKNIQLILSMIPFIILISLAICIYKSFSIFRFDIYQKIPELQYIPIKSRSNMLQAMKDVCKTDVILIAISATSVMSIIQIWQQYQLDYCFEEYKIKNPQELWIIFAAFAVSEFPIFISVFIAFRLGNKIKNEIDALQYLTNATSSSLVYFILSTLQLICYKSLFSLQLFITILTITMQQYNQTILSVNLNIIIQDIKYHINWFSKKQLTIFGIIIWNSINVYKHISNMGHQCFKQIYIKILQNFINIKFMKKWQLYMDLQFVIQFQVQLQQKCYNLQPQ</sequence>
<keyword evidence="3" id="KW-1185">Reference proteome</keyword>
<feature type="transmembrane region" description="Helical" evidence="1">
    <location>
        <begin position="187"/>
        <end position="208"/>
    </location>
</feature>
<feature type="transmembrane region" description="Helical" evidence="1">
    <location>
        <begin position="37"/>
        <end position="56"/>
    </location>
</feature>
<feature type="transmembrane region" description="Helical" evidence="1">
    <location>
        <begin position="68"/>
        <end position="89"/>
    </location>
</feature>
<evidence type="ECO:0000313" key="3">
    <source>
        <dbReference type="Proteomes" id="UP000688137"/>
    </source>
</evidence>
<evidence type="ECO:0000313" key="2">
    <source>
        <dbReference type="EMBL" id="CAD8096479.1"/>
    </source>
</evidence>
<gene>
    <name evidence="2" type="ORF">PPRIM_AZ9-3.1.T1010113</name>
</gene>
<feature type="transmembrane region" description="Helical" evidence="1">
    <location>
        <begin position="96"/>
        <end position="119"/>
    </location>
</feature>
<protein>
    <submittedName>
        <fullName evidence="2">Uncharacterized protein</fullName>
    </submittedName>
</protein>